<evidence type="ECO:0000313" key="2">
    <source>
        <dbReference type="EMBL" id="EOB06714.1"/>
    </source>
</evidence>
<dbReference type="EMBL" id="KB742585">
    <property type="protein sequence ID" value="EOB06714.1"/>
    <property type="molecule type" value="Genomic_DNA"/>
</dbReference>
<proteinExistence type="predicted"/>
<evidence type="ECO:0000313" key="3">
    <source>
        <dbReference type="Proteomes" id="UP000296049"/>
    </source>
</evidence>
<feature type="region of interest" description="Disordered" evidence="1">
    <location>
        <begin position="76"/>
        <end position="98"/>
    </location>
</feature>
<dbReference type="AlphaFoldDB" id="R0LLX1"/>
<accession>R0LLX1</accession>
<name>R0LLX1_ANAPL</name>
<evidence type="ECO:0000256" key="1">
    <source>
        <dbReference type="SAM" id="MobiDB-lite"/>
    </source>
</evidence>
<reference evidence="3" key="1">
    <citation type="journal article" date="2013" name="Nat. Genet.">
        <title>The duck genome and transcriptome provide insight into an avian influenza virus reservoir species.</title>
        <authorList>
            <person name="Huang Y."/>
            <person name="Li Y."/>
            <person name="Burt D.W."/>
            <person name="Chen H."/>
            <person name="Zhang Y."/>
            <person name="Qian W."/>
            <person name="Kim H."/>
            <person name="Gan S."/>
            <person name="Zhao Y."/>
            <person name="Li J."/>
            <person name="Yi K."/>
            <person name="Feng H."/>
            <person name="Zhu P."/>
            <person name="Li B."/>
            <person name="Liu Q."/>
            <person name="Fairley S."/>
            <person name="Magor K.E."/>
            <person name="Du Z."/>
            <person name="Hu X."/>
            <person name="Goodman L."/>
            <person name="Tafer H."/>
            <person name="Vignal A."/>
            <person name="Lee T."/>
            <person name="Kim K.W."/>
            <person name="Sheng Z."/>
            <person name="An Y."/>
            <person name="Searle S."/>
            <person name="Herrero J."/>
            <person name="Groenen M.A."/>
            <person name="Crooijmans R.P."/>
            <person name="Faraut T."/>
            <person name="Cai Q."/>
            <person name="Webster R.G."/>
            <person name="Aldridge J.R."/>
            <person name="Warren W.C."/>
            <person name="Bartschat S."/>
            <person name="Kehr S."/>
            <person name="Marz M."/>
            <person name="Stadler P.F."/>
            <person name="Smith J."/>
            <person name="Kraus R.H."/>
            <person name="Zhao Y."/>
            <person name="Ren L."/>
            <person name="Fei J."/>
            <person name="Morisson M."/>
            <person name="Kaiser P."/>
            <person name="Griffin D.K."/>
            <person name="Rao M."/>
            <person name="Pitel F."/>
            <person name="Wang J."/>
            <person name="Li N."/>
        </authorList>
    </citation>
    <scope>NUCLEOTIDE SEQUENCE [LARGE SCALE GENOMIC DNA]</scope>
</reference>
<protein>
    <submittedName>
        <fullName evidence="2">Uncharacterized protein</fullName>
    </submittedName>
</protein>
<keyword evidence="3" id="KW-1185">Reference proteome</keyword>
<dbReference type="Proteomes" id="UP000296049">
    <property type="component" value="Unassembled WGS sequence"/>
</dbReference>
<feature type="compositionally biased region" description="Basic residues" evidence="1">
    <location>
        <begin position="86"/>
        <end position="98"/>
    </location>
</feature>
<sequence length="172" mass="18901">MQGAACAPCSPWYPIPFRRQRGLRCSVPTQEAEGPSLCIAVSVWSGQRQGHCHCSLTALHGCLNSQQVEVYSVLESNAKNPEPRRKPPGKPHWKGRRGRGIPSPAVLHVCCVFPLPAQPLLLPRYRFWQADALLCAVPWKVVSAATKSPRVEESMRWGQSLGTPLLSLALST</sequence>
<gene>
    <name evidence="2" type="ORF">Anapl_01070</name>
</gene>
<organism evidence="2 3">
    <name type="scientific">Anas platyrhynchos</name>
    <name type="common">Mallard</name>
    <name type="synonym">Anas boschas</name>
    <dbReference type="NCBI Taxonomy" id="8839"/>
    <lineage>
        <taxon>Eukaryota</taxon>
        <taxon>Metazoa</taxon>
        <taxon>Chordata</taxon>
        <taxon>Craniata</taxon>
        <taxon>Vertebrata</taxon>
        <taxon>Euteleostomi</taxon>
        <taxon>Archelosauria</taxon>
        <taxon>Archosauria</taxon>
        <taxon>Dinosauria</taxon>
        <taxon>Saurischia</taxon>
        <taxon>Theropoda</taxon>
        <taxon>Coelurosauria</taxon>
        <taxon>Aves</taxon>
        <taxon>Neognathae</taxon>
        <taxon>Galloanserae</taxon>
        <taxon>Anseriformes</taxon>
        <taxon>Anatidae</taxon>
        <taxon>Anatinae</taxon>
        <taxon>Anas</taxon>
    </lineage>
</organism>